<reference evidence="1" key="1">
    <citation type="submission" date="2023-04" db="EMBL/GenBank/DDBJ databases">
        <title>A chromosome-level genome assembly of the parasitoid wasp Eretmocerus hayati.</title>
        <authorList>
            <person name="Zhong Y."/>
            <person name="Liu S."/>
            <person name="Liu Y."/>
        </authorList>
    </citation>
    <scope>NUCLEOTIDE SEQUENCE</scope>
    <source>
        <strain evidence="1">ZJU_SS_LIU_2023</strain>
    </source>
</reference>
<dbReference type="EMBL" id="CM056742">
    <property type="protein sequence ID" value="KAJ8676036.1"/>
    <property type="molecule type" value="Genomic_DNA"/>
</dbReference>
<evidence type="ECO:0000313" key="2">
    <source>
        <dbReference type="Proteomes" id="UP001239111"/>
    </source>
</evidence>
<protein>
    <submittedName>
        <fullName evidence="1">Uncharacterized protein</fullName>
    </submittedName>
</protein>
<keyword evidence="2" id="KW-1185">Reference proteome</keyword>
<accession>A0ACC2NZ23</accession>
<name>A0ACC2NZ23_9HYME</name>
<dbReference type="Proteomes" id="UP001239111">
    <property type="component" value="Chromosome 2"/>
</dbReference>
<sequence length="398" mass="44510">MIRFDSFALVILCLIREEVDSVSKDLKGPDDAFEERTKFIDVAAMGMEETSSIADLGIIHASRTKRVVGGSAVNEYDYPFVVPLLNSNNKVRCSGTVLAPNLILTAAHCLVKGRSLHIRYASTNENVHSSIEISIISYITHPDYVKETFEHDIAIAILEVPIINPIIKPLIDKEYVIEDESARFLMFGLGKCIVGLPCDGKLRVVQLQILPKNECENRSLPRYDMVCTGLHVRVGSSGQRTEQIGHVCDGDSGGPLMLNEYQIGVATCLLLSENDRIVLGSGFTSVASHRDWITEQIDIVQELQPIIQSWDGPMVPLRTLQRMSTRLSHYPNRRTCIILDEDECDDALPQNKNLKAFTIGRGRYDYQRFLDGELRKANVKLMSESGFNELEPKDTSVI</sequence>
<comment type="caution">
    <text evidence="1">The sequence shown here is derived from an EMBL/GenBank/DDBJ whole genome shotgun (WGS) entry which is preliminary data.</text>
</comment>
<gene>
    <name evidence="1" type="ORF">QAD02_011822</name>
</gene>
<proteinExistence type="predicted"/>
<organism evidence="1 2">
    <name type="scientific">Eretmocerus hayati</name>
    <dbReference type="NCBI Taxonomy" id="131215"/>
    <lineage>
        <taxon>Eukaryota</taxon>
        <taxon>Metazoa</taxon>
        <taxon>Ecdysozoa</taxon>
        <taxon>Arthropoda</taxon>
        <taxon>Hexapoda</taxon>
        <taxon>Insecta</taxon>
        <taxon>Pterygota</taxon>
        <taxon>Neoptera</taxon>
        <taxon>Endopterygota</taxon>
        <taxon>Hymenoptera</taxon>
        <taxon>Apocrita</taxon>
        <taxon>Proctotrupomorpha</taxon>
        <taxon>Chalcidoidea</taxon>
        <taxon>Aphelinidae</taxon>
        <taxon>Aphelininae</taxon>
        <taxon>Eretmocerus</taxon>
    </lineage>
</organism>
<evidence type="ECO:0000313" key="1">
    <source>
        <dbReference type="EMBL" id="KAJ8676036.1"/>
    </source>
</evidence>